<comment type="caution">
    <text evidence="5">The sequence shown here is derived from an EMBL/GenBank/DDBJ whole genome shotgun (WGS) entry which is preliminary data.</text>
</comment>
<dbReference type="PANTHER" id="PTHR10434">
    <property type="entry name" value="1-ACYL-SN-GLYCEROL-3-PHOSPHATE ACYLTRANSFERASE"/>
    <property type="match status" value="1"/>
</dbReference>
<evidence type="ECO:0000256" key="1">
    <source>
        <dbReference type="ARBA" id="ARBA00022679"/>
    </source>
</evidence>
<evidence type="ECO:0000313" key="5">
    <source>
        <dbReference type="EMBL" id="GGD17401.1"/>
    </source>
</evidence>
<gene>
    <name evidence="5" type="ORF">GCM10007231_15510</name>
</gene>
<organism evidence="5 6">
    <name type="scientific">Nocardioides daphniae</name>
    <dbReference type="NCBI Taxonomy" id="402297"/>
    <lineage>
        <taxon>Bacteria</taxon>
        <taxon>Bacillati</taxon>
        <taxon>Actinomycetota</taxon>
        <taxon>Actinomycetes</taxon>
        <taxon>Propionibacteriales</taxon>
        <taxon>Nocardioidaceae</taxon>
        <taxon>Nocardioides</taxon>
    </lineage>
</organism>
<evidence type="ECO:0000256" key="3">
    <source>
        <dbReference type="SAM" id="MobiDB-lite"/>
    </source>
</evidence>
<keyword evidence="1" id="KW-0808">Transferase</keyword>
<dbReference type="CDD" id="cd07989">
    <property type="entry name" value="LPLAT_AGPAT-like"/>
    <property type="match status" value="1"/>
</dbReference>
<evidence type="ECO:0000313" key="6">
    <source>
        <dbReference type="Proteomes" id="UP000630594"/>
    </source>
</evidence>
<protein>
    <submittedName>
        <fullName evidence="5">1-acyl-sn-glycerol-3-phosphate acyltransferase</fullName>
    </submittedName>
</protein>
<dbReference type="InterPro" id="IPR002123">
    <property type="entry name" value="Plipid/glycerol_acylTrfase"/>
</dbReference>
<feature type="compositionally biased region" description="Basic residues" evidence="3">
    <location>
        <begin position="257"/>
        <end position="268"/>
    </location>
</feature>
<dbReference type="SUPFAM" id="SSF69593">
    <property type="entry name" value="Glycerol-3-phosphate (1)-acyltransferase"/>
    <property type="match status" value="1"/>
</dbReference>
<evidence type="ECO:0000256" key="2">
    <source>
        <dbReference type="ARBA" id="ARBA00023315"/>
    </source>
</evidence>
<dbReference type="EMBL" id="BMCK01000002">
    <property type="protein sequence ID" value="GGD17401.1"/>
    <property type="molecule type" value="Genomic_DNA"/>
</dbReference>
<proteinExistence type="predicted"/>
<keyword evidence="6" id="KW-1185">Reference proteome</keyword>
<evidence type="ECO:0000259" key="4">
    <source>
        <dbReference type="SMART" id="SM00563"/>
    </source>
</evidence>
<feature type="domain" description="Phospholipid/glycerol acyltransferase" evidence="4">
    <location>
        <begin position="54"/>
        <end position="172"/>
    </location>
</feature>
<dbReference type="SMART" id="SM00563">
    <property type="entry name" value="PlsC"/>
    <property type="match status" value="1"/>
</dbReference>
<dbReference type="Proteomes" id="UP000630594">
    <property type="component" value="Unassembled WGS sequence"/>
</dbReference>
<sequence>MAEKGWAAGARRRRAAQRPGWGFTLGTLLLLPPVRALSRREWSGVEKIPETGGCIVVLNHVSHLDPIMTGDLLWSRGRLPRYLAKKALFTTPVVGAFLRNARQIPVERLSTHAADAYSAAVAAVEAGELLAVYPEGTLTRDPDLWPMRGKSGAARIALATRAPVIPVGHWGAHTTLPPYSAVPRLWPRGRIAMKVGDPVDLADLYDREPTREVVDEATDRIMAAVVAIVEELRQAEAPPERYDPHRSGVKEIGNPTKQKRTRRKKDRA</sequence>
<feature type="compositionally biased region" description="Basic and acidic residues" evidence="3">
    <location>
        <begin position="234"/>
        <end position="249"/>
    </location>
</feature>
<dbReference type="PANTHER" id="PTHR10434:SF55">
    <property type="entry name" value="POSSIBLE ACYLTRANSFERASE"/>
    <property type="match status" value="1"/>
</dbReference>
<dbReference type="RefSeq" id="WP_170213487.1">
    <property type="nucleotide sequence ID" value="NZ_BMCK01000002.1"/>
</dbReference>
<name>A0ABQ1Q879_9ACTN</name>
<reference evidence="6" key="1">
    <citation type="journal article" date="2019" name="Int. J. Syst. Evol. Microbiol.">
        <title>The Global Catalogue of Microorganisms (GCM) 10K type strain sequencing project: providing services to taxonomists for standard genome sequencing and annotation.</title>
        <authorList>
            <consortium name="The Broad Institute Genomics Platform"/>
            <consortium name="The Broad Institute Genome Sequencing Center for Infectious Disease"/>
            <person name="Wu L."/>
            <person name="Ma J."/>
        </authorList>
    </citation>
    <scope>NUCLEOTIDE SEQUENCE [LARGE SCALE GENOMIC DNA]</scope>
    <source>
        <strain evidence="6">CCM 7403</strain>
    </source>
</reference>
<accession>A0ABQ1Q879</accession>
<keyword evidence="2 5" id="KW-0012">Acyltransferase</keyword>
<dbReference type="GO" id="GO:0016746">
    <property type="term" value="F:acyltransferase activity"/>
    <property type="evidence" value="ECO:0007669"/>
    <property type="project" value="UniProtKB-KW"/>
</dbReference>
<feature type="region of interest" description="Disordered" evidence="3">
    <location>
        <begin position="234"/>
        <end position="268"/>
    </location>
</feature>
<dbReference type="Pfam" id="PF01553">
    <property type="entry name" value="Acyltransferase"/>
    <property type="match status" value="1"/>
</dbReference>